<evidence type="ECO:0000313" key="1">
    <source>
        <dbReference type="EMBL" id="KAL3405950.1"/>
    </source>
</evidence>
<accession>A0ABD2XLF0</accession>
<name>A0ABD2XLF0_9HYME</name>
<dbReference type="Proteomes" id="UP001627154">
    <property type="component" value="Unassembled WGS sequence"/>
</dbReference>
<dbReference type="AlphaFoldDB" id="A0ABD2XLF0"/>
<comment type="caution">
    <text evidence="1">The sequence shown here is derived from an EMBL/GenBank/DDBJ whole genome shotgun (WGS) entry which is preliminary data.</text>
</comment>
<reference evidence="1 2" key="1">
    <citation type="journal article" date="2024" name="bioRxiv">
        <title>A reference genome for Trichogramma kaykai: A tiny desert-dwelling parasitoid wasp with competing sex-ratio distorters.</title>
        <authorList>
            <person name="Culotta J."/>
            <person name="Lindsey A.R."/>
        </authorList>
    </citation>
    <scope>NUCLEOTIDE SEQUENCE [LARGE SCALE GENOMIC DNA]</scope>
    <source>
        <strain evidence="1 2">KSX58</strain>
    </source>
</reference>
<dbReference type="EMBL" id="JBJJXI010000019">
    <property type="protein sequence ID" value="KAL3405950.1"/>
    <property type="molecule type" value="Genomic_DNA"/>
</dbReference>
<organism evidence="1 2">
    <name type="scientific">Trichogramma kaykai</name>
    <dbReference type="NCBI Taxonomy" id="54128"/>
    <lineage>
        <taxon>Eukaryota</taxon>
        <taxon>Metazoa</taxon>
        <taxon>Ecdysozoa</taxon>
        <taxon>Arthropoda</taxon>
        <taxon>Hexapoda</taxon>
        <taxon>Insecta</taxon>
        <taxon>Pterygota</taxon>
        <taxon>Neoptera</taxon>
        <taxon>Endopterygota</taxon>
        <taxon>Hymenoptera</taxon>
        <taxon>Apocrita</taxon>
        <taxon>Proctotrupomorpha</taxon>
        <taxon>Chalcidoidea</taxon>
        <taxon>Trichogrammatidae</taxon>
        <taxon>Trichogramma</taxon>
    </lineage>
</organism>
<keyword evidence="2" id="KW-1185">Reference proteome</keyword>
<gene>
    <name evidence="1" type="ORF">TKK_001364</name>
</gene>
<proteinExistence type="predicted"/>
<evidence type="ECO:0000313" key="2">
    <source>
        <dbReference type="Proteomes" id="UP001627154"/>
    </source>
</evidence>
<protein>
    <submittedName>
        <fullName evidence="1">Uncharacterized protein</fullName>
    </submittedName>
</protein>
<sequence>MRRRSYIIYNDHTYVSNEKKSRAVHYYTIRSGQLNGGKKRGKLRERRGAAKAELRARGYLVLQAPVVTSASDIVDTARKIEQPGAVLCVLVRLSRVYPDYVCAGARADKKDDDDDDVAQIHTNTQHRPRLARVYSLTCEGRCAVFSASAACTAHIYLCSLYTHARVCNINIVE</sequence>